<dbReference type="PANTHER" id="PTHR43553">
    <property type="entry name" value="HEAVY METAL TRANSPORTER"/>
    <property type="match status" value="1"/>
</dbReference>
<keyword evidence="2 8" id="KW-0813">Transport</keyword>
<evidence type="ECO:0000256" key="4">
    <source>
        <dbReference type="ARBA" id="ARBA00022741"/>
    </source>
</evidence>
<evidence type="ECO:0000256" key="7">
    <source>
        <dbReference type="ARBA" id="ARBA00023136"/>
    </source>
</evidence>
<dbReference type="EC" id="7.-.-.-" evidence="8"/>
<name>A0A395W4C0_9FIRM</name>
<gene>
    <name evidence="10" type="ORF">DWW32_11800</name>
</gene>
<dbReference type="PANTHER" id="PTHR43553:SF27">
    <property type="entry name" value="ENERGY-COUPLING FACTOR TRANSPORTER ATP-BINDING PROTEIN ECFA2"/>
    <property type="match status" value="1"/>
</dbReference>
<dbReference type="GO" id="GO:0043190">
    <property type="term" value="C:ATP-binding cassette (ABC) transporter complex"/>
    <property type="evidence" value="ECO:0007669"/>
    <property type="project" value="TreeGrafter"/>
</dbReference>
<dbReference type="InterPro" id="IPR003593">
    <property type="entry name" value="AAA+_ATPase"/>
</dbReference>
<dbReference type="RefSeq" id="WP_118325879.1">
    <property type="nucleotide sequence ID" value="NZ_QRYH01000033.1"/>
</dbReference>
<evidence type="ECO:0000313" key="11">
    <source>
        <dbReference type="Proteomes" id="UP000265489"/>
    </source>
</evidence>
<dbReference type="SUPFAM" id="SSF52540">
    <property type="entry name" value="P-loop containing nucleoside triphosphate hydrolases"/>
    <property type="match status" value="1"/>
</dbReference>
<dbReference type="GO" id="GO:0016887">
    <property type="term" value="F:ATP hydrolysis activity"/>
    <property type="evidence" value="ECO:0007669"/>
    <property type="project" value="InterPro"/>
</dbReference>
<feature type="domain" description="ABC transporter" evidence="9">
    <location>
        <begin position="3"/>
        <end position="246"/>
    </location>
</feature>
<sequence length="286" mass="31854">MSIEIKKLEHTYNENTPFSHAALKGIDLSIPEGKVTAIIGQTGSGKSTLVQHLNGLLIPTAGTLDICGFHIQPLLKIKDVKQLRKEVGLVFQFPEYQLFEETIGKDIAFGPKNFGTSEEDASQLVKKILPVVGLDESYLDRSPFDLSGGQKRRVAIAGILVLNPKVLVLDEPTAGLDPQGAQEMMTLFMNLNKKEGKTVLLVTHDMEHVMNYCDHVIVLSHGEVTQEADVKEFFKHPEYLQQIGINPPSIVRLKIQLDENGFEMDPDIMDMNSLVDSIEKQVKKHE</sequence>
<evidence type="ECO:0000256" key="8">
    <source>
        <dbReference type="RuleBase" id="RU365104"/>
    </source>
</evidence>
<dbReference type="PROSITE" id="PS50893">
    <property type="entry name" value="ABC_TRANSPORTER_2"/>
    <property type="match status" value="1"/>
</dbReference>
<dbReference type="CDD" id="cd03225">
    <property type="entry name" value="ABC_cobalt_CbiO_domain1"/>
    <property type="match status" value="1"/>
</dbReference>
<dbReference type="GO" id="GO:0005524">
    <property type="term" value="F:ATP binding"/>
    <property type="evidence" value="ECO:0007669"/>
    <property type="project" value="UniProtKB-UniRule"/>
</dbReference>
<accession>A0A395W4C0</accession>
<dbReference type="FunFam" id="3.40.50.300:FF:000224">
    <property type="entry name" value="Energy-coupling factor transporter ATP-binding protein EcfA"/>
    <property type="match status" value="1"/>
</dbReference>
<dbReference type="InterPro" id="IPR015856">
    <property type="entry name" value="ABC_transpr_CbiO/EcfA_su"/>
</dbReference>
<protein>
    <recommendedName>
        <fullName evidence="8">Energy-coupling factor transporter ATP-binding protein EcfA2</fullName>
        <ecNumber evidence="8">7.-.-.-</ecNumber>
    </recommendedName>
</protein>
<dbReference type="Gene3D" id="3.40.50.300">
    <property type="entry name" value="P-loop containing nucleotide triphosphate hydrolases"/>
    <property type="match status" value="1"/>
</dbReference>
<comment type="subcellular location">
    <subcellularLocation>
        <location evidence="1 8">Cell membrane</location>
        <topology evidence="1 8">Peripheral membrane protein</topology>
    </subcellularLocation>
</comment>
<evidence type="ECO:0000259" key="9">
    <source>
        <dbReference type="PROSITE" id="PS50893"/>
    </source>
</evidence>
<keyword evidence="5 8" id="KW-0067">ATP-binding</keyword>
<keyword evidence="3 8" id="KW-1003">Cell membrane</keyword>
<keyword evidence="7 8" id="KW-0472">Membrane</keyword>
<dbReference type="NCBIfam" id="TIGR04521">
    <property type="entry name" value="ECF_ATPase_2"/>
    <property type="match status" value="1"/>
</dbReference>
<dbReference type="Pfam" id="PF00005">
    <property type="entry name" value="ABC_tran"/>
    <property type="match status" value="1"/>
</dbReference>
<dbReference type="SMART" id="SM00382">
    <property type="entry name" value="AAA"/>
    <property type="match status" value="1"/>
</dbReference>
<evidence type="ECO:0000313" key="10">
    <source>
        <dbReference type="EMBL" id="RGU89292.1"/>
    </source>
</evidence>
<evidence type="ECO:0000256" key="5">
    <source>
        <dbReference type="ARBA" id="ARBA00022840"/>
    </source>
</evidence>
<dbReference type="InterPro" id="IPR017871">
    <property type="entry name" value="ABC_transporter-like_CS"/>
</dbReference>
<keyword evidence="6" id="KW-1278">Translocase</keyword>
<keyword evidence="4 8" id="KW-0547">Nucleotide-binding</keyword>
<comment type="caution">
    <text evidence="10">The sequence shown here is derived from an EMBL/GenBank/DDBJ whole genome shotgun (WGS) entry which is preliminary data.</text>
</comment>
<dbReference type="GeneID" id="66580612"/>
<dbReference type="Proteomes" id="UP000265489">
    <property type="component" value="Unassembled WGS sequence"/>
</dbReference>
<dbReference type="InterPro" id="IPR003439">
    <property type="entry name" value="ABC_transporter-like_ATP-bd"/>
</dbReference>
<reference evidence="10 11" key="1">
    <citation type="submission" date="2018-08" db="EMBL/GenBank/DDBJ databases">
        <title>A genome reference for cultivated species of the human gut microbiota.</title>
        <authorList>
            <person name="Zou Y."/>
            <person name="Xue W."/>
            <person name="Luo G."/>
        </authorList>
    </citation>
    <scope>NUCLEOTIDE SEQUENCE [LARGE SCALE GENOMIC DNA]</scope>
    <source>
        <strain evidence="10 11">AF15-20</strain>
    </source>
</reference>
<dbReference type="EMBL" id="QRYQ01000032">
    <property type="protein sequence ID" value="RGU89292.1"/>
    <property type="molecule type" value="Genomic_DNA"/>
</dbReference>
<dbReference type="InterPro" id="IPR030946">
    <property type="entry name" value="EcfA2"/>
</dbReference>
<dbReference type="InterPro" id="IPR027417">
    <property type="entry name" value="P-loop_NTPase"/>
</dbReference>
<evidence type="ECO:0000256" key="6">
    <source>
        <dbReference type="ARBA" id="ARBA00022967"/>
    </source>
</evidence>
<comment type="subunit">
    <text evidence="8">Forms a stable energy-coupling factor (ECF) transporter complex composed of 2 membrane-embedded substrate-binding proteins (S component), 2 ATP-binding proteins (A component) and 2 transmembrane proteins (T component).</text>
</comment>
<comment type="similarity">
    <text evidence="8">Belongs to the ABC transporter superfamily. Energy-coupling factor EcfA family.</text>
</comment>
<evidence type="ECO:0000256" key="3">
    <source>
        <dbReference type="ARBA" id="ARBA00022475"/>
    </source>
</evidence>
<evidence type="ECO:0000256" key="2">
    <source>
        <dbReference type="ARBA" id="ARBA00022448"/>
    </source>
</evidence>
<organism evidence="10 11">
    <name type="scientific">Holdemanella biformis</name>
    <dbReference type="NCBI Taxonomy" id="1735"/>
    <lineage>
        <taxon>Bacteria</taxon>
        <taxon>Bacillati</taxon>
        <taxon>Bacillota</taxon>
        <taxon>Erysipelotrichia</taxon>
        <taxon>Erysipelotrichales</taxon>
        <taxon>Erysipelotrichaceae</taxon>
        <taxon>Holdemanella</taxon>
    </lineage>
</organism>
<comment type="function">
    <text evidence="8">ATP-binding (A) component of a common energy-coupling factor (ECF) ABC-transporter complex.</text>
</comment>
<proteinExistence type="inferred from homology"/>
<dbReference type="GO" id="GO:0042626">
    <property type="term" value="F:ATPase-coupled transmembrane transporter activity"/>
    <property type="evidence" value="ECO:0007669"/>
    <property type="project" value="TreeGrafter"/>
</dbReference>
<dbReference type="AlphaFoldDB" id="A0A395W4C0"/>
<dbReference type="PROSITE" id="PS00211">
    <property type="entry name" value="ABC_TRANSPORTER_1"/>
    <property type="match status" value="1"/>
</dbReference>
<evidence type="ECO:0000256" key="1">
    <source>
        <dbReference type="ARBA" id="ARBA00004202"/>
    </source>
</evidence>
<dbReference type="InterPro" id="IPR050095">
    <property type="entry name" value="ECF_ABC_transporter_ATP-bd"/>
</dbReference>